<feature type="domain" description="Reverse transcriptase" evidence="1">
    <location>
        <begin position="1"/>
        <end position="153"/>
    </location>
</feature>
<sequence length="532" mass="58965">ARGWPVVLTGYIEALYATGATSVAGRRVVQCRRGVRQGDPLSSVLFNVVMDHVLKSLPTRVGYILRGHRWSRMAFADDVVLVSASEVGMRTMTRDLIGALGECGLRLNGAKSLYIPLVPRGGRLVVPDEANLNELGIAKATADEEWRYLGIRFTPYGVKRPPIREFLDRVDRVADSRLRPLQKLEALRTYVVPGFLHQLVLMDPNGKMLRQFDIGVRRALRRCLRLPGDVPNAFFYAPIKDGGLGFMPMETTIPDLIVNRTGVARGMLFGEESLPASTTLERSRRRAEEWHGKADGKAMAKARQVPESCAWVKDDMSQEQEWRTLAALKTFSGAIPTRVRCLRGRSGIETCRRGCPDRETAGHIIQACPQMRRARCKRHNAVVNLLAKYAEKKGMRVWVETRIVVDGIGIQPDLIVMVGEAAYVIDVAITADTLEHPSEDVFRGKALKYGSSAVVEAVTELTSSGNVSCIPAVLTWRGVWLKKSAVQLRKVYPAFILGWAAKRTVDGSGFIWASYMRIDSSRAPLLGPSQGQ</sequence>
<dbReference type="GO" id="GO:0071897">
    <property type="term" value="P:DNA biosynthetic process"/>
    <property type="evidence" value="ECO:0007669"/>
    <property type="project" value="UniProtKB-ARBA"/>
</dbReference>
<name>A0A0K8SJV7_LYGHE</name>
<dbReference type="Pfam" id="PF00078">
    <property type="entry name" value="RVT_1"/>
    <property type="match status" value="1"/>
</dbReference>
<protein>
    <recommendedName>
        <fullName evidence="1">Reverse transcriptase domain-containing protein</fullName>
    </recommendedName>
</protein>
<dbReference type="EMBL" id="GBRD01012380">
    <property type="protein sequence ID" value="JAG53444.1"/>
    <property type="molecule type" value="Transcribed_RNA"/>
</dbReference>
<evidence type="ECO:0000313" key="2">
    <source>
        <dbReference type="EMBL" id="JAG53444.1"/>
    </source>
</evidence>
<accession>A0A0K8SJV7</accession>
<proteinExistence type="predicted"/>
<reference evidence="2" key="1">
    <citation type="submission" date="2014-09" db="EMBL/GenBank/DDBJ databases">
        <authorList>
            <person name="Magalhaes I.L.F."/>
            <person name="Oliveira U."/>
            <person name="Santos F.R."/>
            <person name="Vidigal T.H.D.A."/>
            <person name="Brescovit A.D."/>
            <person name="Santos A.J."/>
        </authorList>
    </citation>
    <scope>NUCLEOTIDE SEQUENCE</scope>
</reference>
<evidence type="ECO:0000259" key="1">
    <source>
        <dbReference type="PROSITE" id="PS50878"/>
    </source>
</evidence>
<dbReference type="InterPro" id="IPR043502">
    <property type="entry name" value="DNA/RNA_pol_sf"/>
</dbReference>
<dbReference type="SUPFAM" id="SSF56672">
    <property type="entry name" value="DNA/RNA polymerases"/>
    <property type="match status" value="1"/>
</dbReference>
<dbReference type="AlphaFoldDB" id="A0A0K8SJV7"/>
<dbReference type="PROSITE" id="PS50878">
    <property type="entry name" value="RT_POL"/>
    <property type="match status" value="1"/>
</dbReference>
<organism evidence="2">
    <name type="scientific">Lygus hesperus</name>
    <name type="common">Western plant bug</name>
    <dbReference type="NCBI Taxonomy" id="30085"/>
    <lineage>
        <taxon>Eukaryota</taxon>
        <taxon>Metazoa</taxon>
        <taxon>Ecdysozoa</taxon>
        <taxon>Arthropoda</taxon>
        <taxon>Hexapoda</taxon>
        <taxon>Insecta</taxon>
        <taxon>Pterygota</taxon>
        <taxon>Neoptera</taxon>
        <taxon>Paraneoptera</taxon>
        <taxon>Hemiptera</taxon>
        <taxon>Heteroptera</taxon>
        <taxon>Panheteroptera</taxon>
        <taxon>Cimicomorpha</taxon>
        <taxon>Miridae</taxon>
        <taxon>Mirini</taxon>
        <taxon>Lygus</taxon>
    </lineage>
</organism>
<feature type="non-terminal residue" evidence="2">
    <location>
        <position position="1"/>
    </location>
</feature>
<dbReference type="PANTHER" id="PTHR35450">
    <property type="entry name" value="REVERSE TRANSCRIPTASE DOMAIN-CONTAINING PROTEIN"/>
    <property type="match status" value="1"/>
</dbReference>
<dbReference type="InterPro" id="IPR000477">
    <property type="entry name" value="RT_dom"/>
</dbReference>
<dbReference type="PANTHER" id="PTHR35450:SF2">
    <property type="entry name" value="REVERSE TRANSCRIPTASE DOMAIN-CONTAINING PROTEIN"/>
    <property type="match status" value="1"/>
</dbReference>